<dbReference type="InterPro" id="IPR027417">
    <property type="entry name" value="P-loop_NTPase"/>
</dbReference>
<sequence>MSNWLRLRMFAGPNGSGKSVLKDYVAHKLGQLGYESTEFFGHYINADEFLKQLREQPTLLFEQYNLPIPAQNNFIAFFTTHPLAINKGISHLFTNLKVTSTVADFSSVPFFLDSQSGFSADYVGNYLAAILSDWLRQELLATRQSFSFETVMSGQDKVTLLKNAQAAGYRTYLYFVTTKDVKINLGRVHYRVTQGGHPVPDHAIIQRYQKTLENLKQALQNSSRAYLFDNSSEGEQPVLIAELSPEGEIIYHATELPEWYLKYVEGQETGLV</sequence>
<dbReference type="RefSeq" id="WP_115372887.1">
    <property type="nucleotide sequence ID" value="NZ_QASA01000001.1"/>
</dbReference>
<evidence type="ECO:0008006" key="3">
    <source>
        <dbReference type="Google" id="ProtNLM"/>
    </source>
</evidence>
<evidence type="ECO:0000313" key="1">
    <source>
        <dbReference type="EMBL" id="RDC63619.1"/>
    </source>
</evidence>
<organism evidence="1 2">
    <name type="scientific">Adhaeribacter pallidiroseus</name>
    <dbReference type="NCBI Taxonomy" id="2072847"/>
    <lineage>
        <taxon>Bacteria</taxon>
        <taxon>Pseudomonadati</taxon>
        <taxon>Bacteroidota</taxon>
        <taxon>Cytophagia</taxon>
        <taxon>Cytophagales</taxon>
        <taxon>Hymenobacteraceae</taxon>
        <taxon>Adhaeribacter</taxon>
    </lineage>
</organism>
<dbReference type="OrthoDB" id="9791543at2"/>
<dbReference type="AlphaFoldDB" id="A0A369QL99"/>
<reference evidence="1 2" key="1">
    <citation type="submission" date="2018-04" db="EMBL/GenBank/DDBJ databases">
        <title>Adhaeribacter sp. HMF7616 genome sequencing and assembly.</title>
        <authorList>
            <person name="Kang H."/>
            <person name="Kang J."/>
            <person name="Cha I."/>
            <person name="Kim H."/>
            <person name="Joh K."/>
        </authorList>
    </citation>
    <scope>NUCLEOTIDE SEQUENCE [LARGE SCALE GENOMIC DNA]</scope>
    <source>
        <strain evidence="1 2">HMF7616</strain>
    </source>
</reference>
<proteinExistence type="predicted"/>
<dbReference type="EMBL" id="QASA01000001">
    <property type="protein sequence ID" value="RDC63619.1"/>
    <property type="molecule type" value="Genomic_DNA"/>
</dbReference>
<dbReference type="SUPFAM" id="SSF52540">
    <property type="entry name" value="P-loop containing nucleoside triphosphate hydrolases"/>
    <property type="match status" value="1"/>
</dbReference>
<keyword evidence="2" id="KW-1185">Reference proteome</keyword>
<name>A0A369QL99_9BACT</name>
<gene>
    <name evidence="1" type="ORF">AHMF7616_02224</name>
</gene>
<dbReference type="PANTHER" id="PTHR39206:SF1">
    <property type="entry name" value="SLL8004 PROTEIN"/>
    <property type="match status" value="1"/>
</dbReference>
<dbReference type="PANTHER" id="PTHR39206">
    <property type="entry name" value="SLL8004 PROTEIN"/>
    <property type="match status" value="1"/>
</dbReference>
<comment type="caution">
    <text evidence="1">The sequence shown here is derived from an EMBL/GenBank/DDBJ whole genome shotgun (WGS) entry which is preliminary data.</text>
</comment>
<evidence type="ECO:0000313" key="2">
    <source>
        <dbReference type="Proteomes" id="UP000253919"/>
    </source>
</evidence>
<dbReference type="Proteomes" id="UP000253919">
    <property type="component" value="Unassembled WGS sequence"/>
</dbReference>
<accession>A0A369QL99</accession>
<dbReference type="Gene3D" id="3.40.50.300">
    <property type="entry name" value="P-loop containing nucleotide triphosphate hydrolases"/>
    <property type="match status" value="1"/>
</dbReference>
<protein>
    <recommendedName>
        <fullName evidence="3">UDP-N-acetylglucosamine kinase</fullName>
    </recommendedName>
</protein>